<dbReference type="InterPro" id="IPR003439">
    <property type="entry name" value="ABC_transporter-like_ATP-bd"/>
</dbReference>
<dbReference type="GO" id="GO:0005524">
    <property type="term" value="F:ATP binding"/>
    <property type="evidence" value="ECO:0007669"/>
    <property type="project" value="UniProtKB-KW"/>
</dbReference>
<evidence type="ECO:0000313" key="7">
    <source>
        <dbReference type="Proteomes" id="UP001594351"/>
    </source>
</evidence>
<evidence type="ECO:0000256" key="1">
    <source>
        <dbReference type="ARBA" id="ARBA00005417"/>
    </source>
</evidence>
<evidence type="ECO:0000256" key="3">
    <source>
        <dbReference type="ARBA" id="ARBA00022741"/>
    </source>
</evidence>
<dbReference type="CDD" id="cd03220">
    <property type="entry name" value="ABC_KpsT_Wzt"/>
    <property type="match status" value="1"/>
</dbReference>
<keyword evidence="7" id="KW-1185">Reference proteome</keyword>
<gene>
    <name evidence="6" type="ORF">ACFL27_09930</name>
</gene>
<name>A0ABV6YWA9_UNCC1</name>
<dbReference type="EMBL" id="JBHPBY010000103">
    <property type="protein sequence ID" value="MFC1850497.1"/>
    <property type="molecule type" value="Genomic_DNA"/>
</dbReference>
<dbReference type="InterPro" id="IPR050683">
    <property type="entry name" value="Bact_Polysacc_Export_ATP-bd"/>
</dbReference>
<dbReference type="PROSITE" id="PS50893">
    <property type="entry name" value="ABC_TRANSPORTER_2"/>
    <property type="match status" value="1"/>
</dbReference>
<evidence type="ECO:0000259" key="5">
    <source>
        <dbReference type="PROSITE" id="PS50893"/>
    </source>
</evidence>
<dbReference type="Gene3D" id="3.40.50.300">
    <property type="entry name" value="P-loop containing nucleotide triphosphate hydrolases"/>
    <property type="match status" value="1"/>
</dbReference>
<dbReference type="Proteomes" id="UP001594351">
    <property type="component" value="Unassembled WGS sequence"/>
</dbReference>
<dbReference type="SUPFAM" id="SSF52540">
    <property type="entry name" value="P-loop containing nucleoside triphosphate hydrolases"/>
    <property type="match status" value="1"/>
</dbReference>
<comment type="similarity">
    <text evidence="1">Belongs to the ABC transporter superfamily.</text>
</comment>
<dbReference type="Pfam" id="PF00005">
    <property type="entry name" value="ABC_tran"/>
    <property type="match status" value="1"/>
</dbReference>
<dbReference type="PANTHER" id="PTHR46743:SF2">
    <property type="entry name" value="TEICHOIC ACIDS EXPORT ATP-BINDING PROTEIN TAGH"/>
    <property type="match status" value="1"/>
</dbReference>
<proteinExistence type="inferred from homology"/>
<sequence length="242" mass="26653">MSLVAVNNIYKTFNIPKVRRDTVREQLFRLGYSRAVERLKVLQGVSFQLERGEALGIMGPNGSGKSTLLKIVCGIYLPDQGSVIVQAPITPILELGIGWNPELDAVDNALLTATAMGVSLIDAKSKIAEILAFAELEKFAQLQLKFYSSGMSARLAYATAFCSVREILIIDEIFAVGDAHFVKKCEQKYRYLLDKGHTMILVSHHPDVIENFCSRALLLDNGQILLDASAAEVAAEYSRRMG</sequence>
<evidence type="ECO:0000256" key="2">
    <source>
        <dbReference type="ARBA" id="ARBA00022448"/>
    </source>
</evidence>
<keyword evidence="4 6" id="KW-0067">ATP-binding</keyword>
<comment type="caution">
    <text evidence="6">The sequence shown here is derived from an EMBL/GenBank/DDBJ whole genome shotgun (WGS) entry which is preliminary data.</text>
</comment>
<organism evidence="6 7">
    <name type="scientific">candidate division CSSED10-310 bacterium</name>
    <dbReference type="NCBI Taxonomy" id="2855610"/>
    <lineage>
        <taxon>Bacteria</taxon>
        <taxon>Bacteria division CSSED10-310</taxon>
    </lineage>
</organism>
<dbReference type="InterPro" id="IPR003593">
    <property type="entry name" value="AAA+_ATPase"/>
</dbReference>
<accession>A0ABV6YWA9</accession>
<feature type="domain" description="ABC transporter" evidence="5">
    <location>
        <begin position="18"/>
        <end position="242"/>
    </location>
</feature>
<dbReference type="InterPro" id="IPR015860">
    <property type="entry name" value="ABC_transpr_TagH-like"/>
</dbReference>
<dbReference type="SMART" id="SM00382">
    <property type="entry name" value="AAA"/>
    <property type="match status" value="1"/>
</dbReference>
<dbReference type="PANTHER" id="PTHR46743">
    <property type="entry name" value="TEICHOIC ACIDS EXPORT ATP-BINDING PROTEIN TAGH"/>
    <property type="match status" value="1"/>
</dbReference>
<dbReference type="InterPro" id="IPR027417">
    <property type="entry name" value="P-loop_NTPase"/>
</dbReference>
<evidence type="ECO:0000313" key="6">
    <source>
        <dbReference type="EMBL" id="MFC1850497.1"/>
    </source>
</evidence>
<reference evidence="6 7" key="1">
    <citation type="submission" date="2024-09" db="EMBL/GenBank/DDBJ databases">
        <title>Laminarin stimulates single cell rates of sulfate reduction while oxygen inhibits transcriptomic activity in coastal marine sediment.</title>
        <authorList>
            <person name="Lindsay M."/>
            <person name="Orcutt B."/>
            <person name="Emerson D."/>
            <person name="Stepanauskas R."/>
            <person name="D'Angelo T."/>
        </authorList>
    </citation>
    <scope>NUCLEOTIDE SEQUENCE [LARGE SCALE GENOMIC DNA]</scope>
    <source>
        <strain evidence="6">SAG AM-311-K15</strain>
    </source>
</reference>
<keyword evidence="3" id="KW-0547">Nucleotide-binding</keyword>
<keyword evidence="2" id="KW-0813">Transport</keyword>
<protein>
    <submittedName>
        <fullName evidence="6">ABC transporter ATP-binding protein</fullName>
    </submittedName>
</protein>
<evidence type="ECO:0000256" key="4">
    <source>
        <dbReference type="ARBA" id="ARBA00022840"/>
    </source>
</evidence>